<protein>
    <recommendedName>
        <fullName evidence="3">Carboxylesterase type B domain-containing protein</fullName>
    </recommendedName>
</protein>
<dbReference type="InterPro" id="IPR002018">
    <property type="entry name" value="CarbesteraseB"/>
</dbReference>
<dbReference type="InterPro" id="IPR019826">
    <property type="entry name" value="Carboxylesterase_B_AS"/>
</dbReference>
<dbReference type="PROSITE" id="PS00122">
    <property type="entry name" value="CARBOXYLESTERASE_B_1"/>
    <property type="match status" value="1"/>
</dbReference>
<dbReference type="PROSITE" id="PS51257">
    <property type="entry name" value="PROKAR_LIPOPROTEIN"/>
    <property type="match status" value="1"/>
</dbReference>
<gene>
    <name evidence="4" type="ORF">METZ01_LOCUS6598</name>
</gene>
<evidence type="ECO:0000259" key="3">
    <source>
        <dbReference type="Pfam" id="PF00135"/>
    </source>
</evidence>
<feature type="domain" description="Carboxylesterase type B" evidence="3">
    <location>
        <begin position="28"/>
        <end position="374"/>
    </location>
</feature>
<dbReference type="PANTHER" id="PTHR11559">
    <property type="entry name" value="CARBOXYLESTERASE"/>
    <property type="match status" value="1"/>
</dbReference>
<dbReference type="InterPro" id="IPR050309">
    <property type="entry name" value="Type-B_Carboxylest/Lipase"/>
</dbReference>
<accession>A0A381NI07</accession>
<evidence type="ECO:0000256" key="2">
    <source>
        <dbReference type="ARBA" id="ARBA00022801"/>
    </source>
</evidence>
<dbReference type="SUPFAM" id="SSF53474">
    <property type="entry name" value="alpha/beta-Hydrolases"/>
    <property type="match status" value="1"/>
</dbReference>
<dbReference type="AlphaFoldDB" id="A0A381NI07"/>
<evidence type="ECO:0000313" key="4">
    <source>
        <dbReference type="EMBL" id="SUZ53744.1"/>
    </source>
</evidence>
<dbReference type="InterPro" id="IPR029058">
    <property type="entry name" value="AB_hydrolase_fold"/>
</dbReference>
<dbReference type="GO" id="GO:0016787">
    <property type="term" value="F:hydrolase activity"/>
    <property type="evidence" value="ECO:0007669"/>
    <property type="project" value="UniProtKB-KW"/>
</dbReference>
<dbReference type="EMBL" id="UINC01000346">
    <property type="protein sequence ID" value="SUZ53744.1"/>
    <property type="molecule type" value="Genomic_DNA"/>
</dbReference>
<evidence type="ECO:0000256" key="1">
    <source>
        <dbReference type="ARBA" id="ARBA00005964"/>
    </source>
</evidence>
<keyword evidence="2" id="KW-0378">Hydrolase</keyword>
<dbReference type="Pfam" id="PF00135">
    <property type="entry name" value="COesterase"/>
    <property type="match status" value="2"/>
</dbReference>
<name>A0A381NI07_9ZZZZ</name>
<reference evidence="4" key="1">
    <citation type="submission" date="2018-05" db="EMBL/GenBank/DDBJ databases">
        <authorList>
            <person name="Lanie J.A."/>
            <person name="Ng W.-L."/>
            <person name="Kazmierczak K.M."/>
            <person name="Andrzejewski T.M."/>
            <person name="Davidsen T.M."/>
            <person name="Wayne K.J."/>
            <person name="Tettelin H."/>
            <person name="Glass J.I."/>
            <person name="Rusch D."/>
            <person name="Podicherti R."/>
            <person name="Tsui H.-C.T."/>
            <person name="Winkler M.E."/>
        </authorList>
    </citation>
    <scope>NUCLEOTIDE SEQUENCE</scope>
</reference>
<organism evidence="4">
    <name type="scientific">marine metagenome</name>
    <dbReference type="NCBI Taxonomy" id="408172"/>
    <lineage>
        <taxon>unclassified sequences</taxon>
        <taxon>metagenomes</taxon>
        <taxon>ecological metagenomes</taxon>
    </lineage>
</organism>
<comment type="similarity">
    <text evidence="1">Belongs to the type-B carboxylesterase/lipase family.</text>
</comment>
<dbReference type="InterPro" id="IPR019819">
    <property type="entry name" value="Carboxylesterase_B_CS"/>
</dbReference>
<dbReference type="Gene3D" id="3.40.50.1820">
    <property type="entry name" value="alpha/beta hydrolase"/>
    <property type="match status" value="1"/>
</dbReference>
<dbReference type="PROSITE" id="PS00941">
    <property type="entry name" value="CARBOXYLESTERASE_B_2"/>
    <property type="match status" value="1"/>
</dbReference>
<feature type="domain" description="Carboxylesterase type B" evidence="3">
    <location>
        <begin position="423"/>
        <end position="537"/>
    </location>
</feature>
<proteinExistence type="inferred from homology"/>
<sequence length="620" mass="69496">MKKLNFLLILGILISYGCTKGLDENSARTTTQGEVIGYKEDDTFAWRGIPFAQPPIDELRWKAPLPPEPFDSRFEAKEFGPECFQPQGIMGGQDGKWTGSEDCLYLNIWSPAWSPEELTDKKVPVMMWIHGGANIIGSANMYYPVHLVTDHEVIVVTVNYRMSNLGWFRHPALRQEGSSLEDASGSYGTLDNIMALRWIRENISAFGGDIENVTIFGESAGGHNVAALYASPLATGLFHRAIVQSGVITHSKVEDAESYYPEDGTSGITSSREVINQLLINQEKADDAEAAKKLQNSMSLKETEKFLRNATPGELLTAYSKASPKRGGMTRVFNDGYVMGKEGLSEPFVNDQMPRVPIILGTNRYETKLFNMMNRRFVRWGEGEGIFSWIGVDELPLEIMRPDFYNAVTQYSSDSWKEGAADTPARQLVASGYKDTFVYRFDWDDLPVIQGVDYGVLAGAAHALEILFLFPAAFDNFIIKNVVIRDSYDGAKKLSNQMLSYWAEFAYTGDPGKGRSNNLPQWNAWSDKEKYMILDSEDGQGLVMVDNEVTVNSIYNELTNDQRFTEDEKCQSLFAMSYSGDEFPVELFDSYSDGYCLTLDYSDILETMNPTLGEDDDQDS</sequence>